<comment type="subcellular location">
    <subcellularLocation>
        <location evidence="1">Periplasm</location>
    </subcellularLocation>
</comment>
<evidence type="ECO:0000256" key="3">
    <source>
        <dbReference type="SAM" id="SignalP"/>
    </source>
</evidence>
<dbReference type="SUPFAM" id="SSF53850">
    <property type="entry name" value="Periplasmic binding protein-like II"/>
    <property type="match status" value="1"/>
</dbReference>
<protein>
    <submittedName>
        <fullName evidence="4">Carbohydrate ABC transporter substrate-binding protein</fullName>
    </submittedName>
</protein>
<gene>
    <name evidence="4" type="ORF">DYP60_06365</name>
</gene>
<feature type="signal peptide" evidence="3">
    <location>
        <begin position="1"/>
        <end position="23"/>
    </location>
</feature>
<keyword evidence="3" id="KW-0732">Signal</keyword>
<dbReference type="GO" id="GO:0042597">
    <property type="term" value="C:periplasmic space"/>
    <property type="evidence" value="ECO:0007669"/>
    <property type="project" value="UniProtKB-SubCell"/>
</dbReference>
<dbReference type="EMBL" id="QUWK01000005">
    <property type="protein sequence ID" value="RFU95245.1"/>
    <property type="molecule type" value="Genomic_DNA"/>
</dbReference>
<evidence type="ECO:0000313" key="5">
    <source>
        <dbReference type="Proteomes" id="UP000264002"/>
    </source>
</evidence>
<comment type="similarity">
    <text evidence="2">Belongs to the bacterial solute-binding protein 1 family.</text>
</comment>
<evidence type="ECO:0000256" key="1">
    <source>
        <dbReference type="ARBA" id="ARBA00004418"/>
    </source>
</evidence>
<comment type="caution">
    <text evidence="4">The sequence shown here is derived from an EMBL/GenBank/DDBJ whole genome shotgun (WGS) entry which is preliminary data.</text>
</comment>
<reference evidence="5" key="1">
    <citation type="submission" date="2018-08" db="EMBL/GenBank/DDBJ databases">
        <authorList>
            <person name="Grouzdev D.S."/>
            <person name="Krutkina M.S."/>
        </authorList>
    </citation>
    <scope>NUCLEOTIDE SEQUENCE [LARGE SCALE GENOMIC DNA]</scope>
    <source>
        <strain evidence="5">4-11</strain>
    </source>
</reference>
<dbReference type="AlphaFoldDB" id="A0A372MHJ5"/>
<dbReference type="PANTHER" id="PTHR43649">
    <property type="entry name" value="ARABINOSE-BINDING PROTEIN-RELATED"/>
    <property type="match status" value="1"/>
</dbReference>
<dbReference type="Pfam" id="PF13416">
    <property type="entry name" value="SBP_bac_8"/>
    <property type="match status" value="1"/>
</dbReference>
<evidence type="ECO:0000256" key="2">
    <source>
        <dbReference type="ARBA" id="ARBA00008520"/>
    </source>
</evidence>
<dbReference type="Gene3D" id="3.40.190.10">
    <property type="entry name" value="Periplasmic binding protein-like II"/>
    <property type="match status" value="2"/>
</dbReference>
<accession>A0A372MHJ5</accession>
<organism evidence="4 5">
    <name type="scientific">Sphaerochaeta halotolerans</name>
    <dbReference type="NCBI Taxonomy" id="2293840"/>
    <lineage>
        <taxon>Bacteria</taxon>
        <taxon>Pseudomonadati</taxon>
        <taxon>Spirochaetota</taxon>
        <taxon>Spirochaetia</taxon>
        <taxon>Spirochaetales</taxon>
        <taxon>Sphaerochaetaceae</taxon>
        <taxon>Sphaerochaeta</taxon>
    </lineage>
</organism>
<dbReference type="InterPro" id="IPR006059">
    <property type="entry name" value="SBP"/>
</dbReference>
<proteinExistence type="inferred from homology"/>
<name>A0A372MHJ5_9SPIR</name>
<dbReference type="InterPro" id="IPR050490">
    <property type="entry name" value="Bact_solute-bd_prot1"/>
</dbReference>
<dbReference type="RefSeq" id="WP_117330055.1">
    <property type="nucleotide sequence ID" value="NZ_QUWK01000005.1"/>
</dbReference>
<dbReference type="Proteomes" id="UP000264002">
    <property type="component" value="Unassembled WGS sequence"/>
</dbReference>
<sequence length="452" mass="49979">MTGLKKISVLALALLMVVTSVFAQGTREDASASGKVELTVLNYIDMSEPNSANEIKMVWDKFEEENPDIKLVREDLFNEPFHQKTEAYVASGQLPDVLYMWPSGRSTSLHTTHSVKDLMPFLEKDGLVDDYNPATIAPQFAGYLAELPNGITTTHMLYVNAKVLRENGFDIPKSYDEMKAMVKPLKAKGIDLIAMDNMDAWVMQSCLFSMVVGRYGGVDWYDQLSSGKIDFTDDWFVKSLALIDDMYRSGMINRNSLSSPYGSSRGSFASGKAAFYIDGDWSTASFQTDITTGKALISPESQQKDFELMVIPNLPGEVIKNSNSGVVGTGWGMSANIPAGSAKEAAAWRLIKYLQGEYVQTYRLTTGASFPSNLKVDVEKVVEERNLEPFIAKRAAYYAAYTPITPVIDGVLHSDVYNVINTGLQEIGLGDKSPTQVASEVQKAWDSWKKNQ</sequence>
<dbReference type="PANTHER" id="PTHR43649:SF12">
    <property type="entry name" value="DIACETYLCHITOBIOSE BINDING PROTEIN DASA"/>
    <property type="match status" value="1"/>
</dbReference>
<keyword evidence="5" id="KW-1185">Reference proteome</keyword>
<feature type="chain" id="PRO_5016639679" evidence="3">
    <location>
        <begin position="24"/>
        <end position="452"/>
    </location>
</feature>
<reference evidence="4 5" key="2">
    <citation type="submission" date="2018-09" db="EMBL/GenBank/DDBJ databases">
        <title>Genome of Sphaerochaeta halotolerans strain 4-11.</title>
        <authorList>
            <person name="Nazina T.N."/>
            <person name="Sokolova D.S."/>
        </authorList>
    </citation>
    <scope>NUCLEOTIDE SEQUENCE [LARGE SCALE GENOMIC DNA]</scope>
    <source>
        <strain evidence="4 5">4-11</strain>
    </source>
</reference>
<evidence type="ECO:0000313" key="4">
    <source>
        <dbReference type="EMBL" id="RFU95245.1"/>
    </source>
</evidence>